<evidence type="ECO:0000256" key="1">
    <source>
        <dbReference type="ARBA" id="ARBA00022723"/>
    </source>
</evidence>
<dbReference type="GO" id="GO:0005737">
    <property type="term" value="C:cytoplasm"/>
    <property type="evidence" value="ECO:0007669"/>
    <property type="project" value="TreeGrafter"/>
</dbReference>
<feature type="binding site" evidence="5">
    <location>
        <begin position="385"/>
        <end position="388"/>
    </location>
    <ligand>
        <name>GTP</name>
        <dbReference type="ChEBI" id="CHEBI:37565"/>
    </ligand>
</feature>
<dbReference type="GO" id="GO:0001664">
    <property type="term" value="F:G protein-coupled receptor binding"/>
    <property type="evidence" value="ECO:0007669"/>
    <property type="project" value="TreeGrafter"/>
</dbReference>
<dbReference type="PANTHER" id="PTHR10218">
    <property type="entry name" value="GTP-BINDING PROTEIN ALPHA SUBUNIT"/>
    <property type="match status" value="1"/>
</dbReference>
<feature type="binding site" evidence="5">
    <location>
        <begin position="284"/>
        <end position="290"/>
    </location>
    <ligand>
        <name>GTP</name>
        <dbReference type="ChEBI" id="CHEBI:37565"/>
    </ligand>
</feature>
<evidence type="ECO:0000313" key="8">
    <source>
        <dbReference type="EMBL" id="KZV87728.1"/>
    </source>
</evidence>
<keyword evidence="2 5" id="KW-0547">Nucleotide-binding</keyword>
<dbReference type="SUPFAM" id="SSF52540">
    <property type="entry name" value="P-loop containing nucleoside triphosphate hydrolases"/>
    <property type="match status" value="1"/>
</dbReference>
<dbReference type="SMART" id="SM00275">
    <property type="entry name" value="G_alpha"/>
    <property type="match status" value="1"/>
</dbReference>
<dbReference type="AlphaFoldDB" id="A0A165EUN8"/>
<dbReference type="SUPFAM" id="SSF47895">
    <property type="entry name" value="Transducin (alpha subunit), insertion domain"/>
    <property type="match status" value="1"/>
</dbReference>
<gene>
    <name evidence="8" type="ORF">EXIGLDRAFT_723412</name>
</gene>
<dbReference type="PROSITE" id="PS51882">
    <property type="entry name" value="G_ALPHA"/>
    <property type="match status" value="1"/>
</dbReference>
<evidence type="ECO:0000256" key="5">
    <source>
        <dbReference type="PIRSR" id="PIRSR601019-1"/>
    </source>
</evidence>
<dbReference type="InParanoid" id="A0A165EUN8"/>
<protein>
    <submittedName>
        <fullName evidence="8">G-alpha-domain-containing protein</fullName>
    </submittedName>
</protein>
<organism evidence="8 9">
    <name type="scientific">Exidia glandulosa HHB12029</name>
    <dbReference type="NCBI Taxonomy" id="1314781"/>
    <lineage>
        <taxon>Eukaryota</taxon>
        <taxon>Fungi</taxon>
        <taxon>Dikarya</taxon>
        <taxon>Basidiomycota</taxon>
        <taxon>Agaricomycotina</taxon>
        <taxon>Agaricomycetes</taxon>
        <taxon>Auriculariales</taxon>
        <taxon>Exidiaceae</taxon>
        <taxon>Exidia</taxon>
    </lineage>
</organism>
<dbReference type="OrthoDB" id="5817230at2759"/>
<dbReference type="InterPro" id="IPR011025">
    <property type="entry name" value="GproteinA_insert"/>
</dbReference>
<dbReference type="FunFam" id="3.40.50.300:FF:000692">
    <property type="entry name" value="Guanine nucleotide-binding protein subunit alpha"/>
    <property type="match status" value="1"/>
</dbReference>
<keyword evidence="1 6" id="KW-0479">Metal-binding</keyword>
<evidence type="ECO:0000256" key="4">
    <source>
        <dbReference type="ARBA" id="ARBA00023224"/>
    </source>
</evidence>
<dbReference type="GO" id="GO:0046872">
    <property type="term" value="F:metal ion binding"/>
    <property type="evidence" value="ECO:0007669"/>
    <property type="project" value="UniProtKB-KW"/>
</dbReference>
<evidence type="ECO:0000256" key="6">
    <source>
        <dbReference type="PIRSR" id="PIRSR601019-2"/>
    </source>
</evidence>
<dbReference type="InterPro" id="IPR001019">
    <property type="entry name" value="Gprotein_alpha_su"/>
</dbReference>
<evidence type="ECO:0000256" key="3">
    <source>
        <dbReference type="ARBA" id="ARBA00023134"/>
    </source>
</evidence>
<feature type="region of interest" description="Disordered" evidence="7">
    <location>
        <begin position="120"/>
        <end position="140"/>
    </location>
</feature>
<dbReference type="InterPro" id="IPR027417">
    <property type="entry name" value="P-loop_NTPase"/>
</dbReference>
<dbReference type="PRINTS" id="PR00318">
    <property type="entry name" value="GPROTEINA"/>
</dbReference>
<reference evidence="8 9" key="1">
    <citation type="journal article" date="2016" name="Mol. Biol. Evol.">
        <title>Comparative Genomics of Early-Diverging Mushroom-Forming Fungi Provides Insights into the Origins of Lignocellulose Decay Capabilities.</title>
        <authorList>
            <person name="Nagy L.G."/>
            <person name="Riley R."/>
            <person name="Tritt A."/>
            <person name="Adam C."/>
            <person name="Daum C."/>
            <person name="Floudas D."/>
            <person name="Sun H."/>
            <person name="Yadav J.S."/>
            <person name="Pangilinan J."/>
            <person name="Larsson K.H."/>
            <person name="Matsuura K."/>
            <person name="Barry K."/>
            <person name="Labutti K."/>
            <person name="Kuo R."/>
            <person name="Ohm R.A."/>
            <person name="Bhattacharya S.S."/>
            <person name="Shirouzu T."/>
            <person name="Yoshinaga Y."/>
            <person name="Martin F.M."/>
            <person name="Grigoriev I.V."/>
            <person name="Hibbett D.S."/>
        </authorList>
    </citation>
    <scope>NUCLEOTIDE SEQUENCE [LARGE SCALE GENOMIC DNA]</scope>
    <source>
        <strain evidence="8 9">HHB12029</strain>
    </source>
</reference>
<dbReference type="GO" id="GO:0005525">
    <property type="term" value="F:GTP binding"/>
    <property type="evidence" value="ECO:0007669"/>
    <property type="project" value="UniProtKB-KW"/>
</dbReference>
<dbReference type="GO" id="GO:0007188">
    <property type="term" value="P:adenylate cyclase-modulating G protein-coupled receptor signaling pathway"/>
    <property type="evidence" value="ECO:0007669"/>
    <property type="project" value="TreeGrafter"/>
</dbReference>
<evidence type="ECO:0000256" key="2">
    <source>
        <dbReference type="ARBA" id="ARBA00022741"/>
    </source>
</evidence>
<keyword evidence="4" id="KW-0807">Transducer</keyword>
<dbReference type="Pfam" id="PF00503">
    <property type="entry name" value="G-alpha"/>
    <property type="match status" value="1"/>
</dbReference>
<dbReference type="GO" id="GO:0031683">
    <property type="term" value="F:G-protein beta/gamma-subunit complex binding"/>
    <property type="evidence" value="ECO:0007669"/>
    <property type="project" value="InterPro"/>
</dbReference>
<feature type="binding site" evidence="6">
    <location>
        <position position="290"/>
    </location>
    <ligand>
        <name>Mg(2+)</name>
        <dbReference type="ChEBI" id="CHEBI:18420"/>
    </ligand>
</feature>
<dbReference type="EMBL" id="KV426117">
    <property type="protein sequence ID" value="KZV87728.1"/>
    <property type="molecule type" value="Genomic_DNA"/>
</dbReference>
<proteinExistence type="predicted"/>
<accession>A0A165EUN8</accession>
<dbReference type="Proteomes" id="UP000077266">
    <property type="component" value="Unassembled WGS sequence"/>
</dbReference>
<evidence type="ECO:0000256" key="7">
    <source>
        <dbReference type="SAM" id="MobiDB-lite"/>
    </source>
</evidence>
<dbReference type="STRING" id="1314781.A0A165EUN8"/>
<name>A0A165EUN8_EXIGL</name>
<dbReference type="GO" id="GO:0005834">
    <property type="term" value="C:heterotrimeric G-protein complex"/>
    <property type="evidence" value="ECO:0007669"/>
    <property type="project" value="TreeGrafter"/>
</dbReference>
<dbReference type="Gene3D" id="3.40.50.300">
    <property type="entry name" value="P-loop containing nucleotide triphosphate hydrolases"/>
    <property type="match status" value="2"/>
</dbReference>
<keyword evidence="6" id="KW-0460">Magnesium</keyword>
<dbReference type="GO" id="GO:0003924">
    <property type="term" value="F:GTPase activity"/>
    <property type="evidence" value="ECO:0007669"/>
    <property type="project" value="InterPro"/>
</dbReference>
<evidence type="ECO:0000313" key="9">
    <source>
        <dbReference type="Proteomes" id="UP000077266"/>
    </source>
</evidence>
<keyword evidence="3 5" id="KW-0342">GTP-binding</keyword>
<dbReference type="PANTHER" id="PTHR10218:SF360">
    <property type="entry name" value="GUANINE NUCLEOTIDE-BINDING PROTEIN SUBUNIT ALPHA HOMOLOG"/>
    <property type="match status" value="1"/>
</dbReference>
<feature type="region of interest" description="Disordered" evidence="7">
    <location>
        <begin position="1"/>
        <end position="26"/>
    </location>
</feature>
<sequence length="474" mass="54305">MPAKSNDPFADMLAPPANETPAERQMREEMERAAKLRSDEIDEELKKERTALKSKRVMKLLLLGQSESGKSTTLRQFQLAYTPAAFKAERATWRGVIQLNVVRSIRLILDTVVDALDHQNGAAPSGDDDSSVDQVPLNDEHDRLRHRLDRLRDAESKLMAQIRAPAEEGDGFAQRVADKINQDAIQARADKELAVRANWKQPFQRLRLPGPRSSLDGGDEAFVDEPTEIIHELRQDMAALWNDPDVRELLRRRKVRIEEISGFFLNDLERVTARNYFPTSDDVLRARLKTEGVSEYVFQMEMPEARAHAAEWRIVDVGGTRSQRAAWMPFFDDANAIIFLAPISAFDQVLAEDRSVNRLEDSVTLWKQICQNKLLEHIELILFLNKMDILEAKLNSGVRLAKYVRNFGERPNDIETAAKYFRSKFHAIHREYSPQPRKFYCFTTSVTDVVQTSGILAAVRDIIIRQHLKESRLM</sequence>
<dbReference type="CDD" id="cd00066">
    <property type="entry name" value="G-alpha"/>
    <property type="match status" value="1"/>
</dbReference>
<keyword evidence="9" id="KW-1185">Reference proteome</keyword>